<keyword evidence="3" id="KW-1185">Reference proteome</keyword>
<feature type="compositionally biased region" description="Polar residues" evidence="1">
    <location>
        <begin position="1"/>
        <end position="19"/>
    </location>
</feature>
<evidence type="ECO:0000256" key="1">
    <source>
        <dbReference type="SAM" id="MobiDB-lite"/>
    </source>
</evidence>
<reference evidence="2 3" key="1">
    <citation type="submission" date="2020-08" db="EMBL/GenBank/DDBJ databases">
        <title>Sequencing the genomes of 1000 actinobacteria strains.</title>
        <authorList>
            <person name="Klenk H.-P."/>
        </authorList>
    </citation>
    <scope>NUCLEOTIDE SEQUENCE [LARGE SCALE GENOMIC DNA]</scope>
    <source>
        <strain evidence="2 3">DSM 45507</strain>
    </source>
</reference>
<sequence length="77" mass="7951">MSNSKKYSLNRLTSPTGDSTPCARVSNRSASAASPSSSSAGGLPGERAAAEAGRPLVGERPAARRNPFWPNHPASGW</sequence>
<dbReference type="RefSeq" id="WP_185075582.1">
    <property type="nucleotide sequence ID" value="NZ_JACHMB010000001.1"/>
</dbReference>
<evidence type="ECO:0000313" key="3">
    <source>
        <dbReference type="Proteomes" id="UP000579153"/>
    </source>
</evidence>
<gene>
    <name evidence="2" type="ORF">HD596_009263</name>
</gene>
<feature type="compositionally biased region" description="Low complexity" evidence="1">
    <location>
        <begin position="29"/>
        <end position="40"/>
    </location>
</feature>
<dbReference type="AlphaFoldDB" id="A0A7W9GEU2"/>
<comment type="caution">
    <text evidence="2">The sequence shown here is derived from an EMBL/GenBank/DDBJ whole genome shotgun (WGS) entry which is preliminary data.</text>
</comment>
<evidence type="ECO:0000313" key="2">
    <source>
        <dbReference type="EMBL" id="MBB5782507.1"/>
    </source>
</evidence>
<feature type="region of interest" description="Disordered" evidence="1">
    <location>
        <begin position="1"/>
        <end position="77"/>
    </location>
</feature>
<accession>A0A7W9GEU2</accession>
<proteinExistence type="predicted"/>
<name>A0A7W9GEU2_9ACTN</name>
<organism evidence="2 3">
    <name type="scientific">Nonomuraea jabiensis</name>
    <dbReference type="NCBI Taxonomy" id="882448"/>
    <lineage>
        <taxon>Bacteria</taxon>
        <taxon>Bacillati</taxon>
        <taxon>Actinomycetota</taxon>
        <taxon>Actinomycetes</taxon>
        <taxon>Streptosporangiales</taxon>
        <taxon>Streptosporangiaceae</taxon>
        <taxon>Nonomuraea</taxon>
    </lineage>
</organism>
<dbReference type="Proteomes" id="UP000579153">
    <property type="component" value="Unassembled WGS sequence"/>
</dbReference>
<protein>
    <submittedName>
        <fullName evidence="2">Uncharacterized protein</fullName>
    </submittedName>
</protein>
<dbReference type="EMBL" id="JACHMB010000001">
    <property type="protein sequence ID" value="MBB5782507.1"/>
    <property type="molecule type" value="Genomic_DNA"/>
</dbReference>